<feature type="compositionally biased region" description="Polar residues" evidence="1">
    <location>
        <begin position="774"/>
        <end position="786"/>
    </location>
</feature>
<feature type="compositionally biased region" description="Acidic residues" evidence="1">
    <location>
        <begin position="422"/>
        <end position="432"/>
    </location>
</feature>
<feature type="compositionally biased region" description="Low complexity" evidence="1">
    <location>
        <begin position="457"/>
        <end position="466"/>
    </location>
</feature>
<feature type="compositionally biased region" description="Basic residues" evidence="1">
    <location>
        <begin position="484"/>
        <end position="496"/>
    </location>
</feature>
<feature type="compositionally biased region" description="Low complexity" evidence="1">
    <location>
        <begin position="500"/>
        <end position="511"/>
    </location>
</feature>
<organism evidence="2 3">
    <name type="scientific">Neocucurbitaria cava</name>
    <dbReference type="NCBI Taxonomy" id="798079"/>
    <lineage>
        <taxon>Eukaryota</taxon>
        <taxon>Fungi</taxon>
        <taxon>Dikarya</taxon>
        <taxon>Ascomycota</taxon>
        <taxon>Pezizomycotina</taxon>
        <taxon>Dothideomycetes</taxon>
        <taxon>Pleosporomycetidae</taxon>
        <taxon>Pleosporales</taxon>
        <taxon>Pleosporineae</taxon>
        <taxon>Cucurbitariaceae</taxon>
        <taxon>Neocucurbitaria</taxon>
    </lineage>
</organism>
<comment type="caution">
    <text evidence="2">The sequence shown here is derived from an EMBL/GenBank/DDBJ whole genome shotgun (WGS) entry which is preliminary data.</text>
</comment>
<proteinExistence type="predicted"/>
<feature type="region of interest" description="Disordered" evidence="1">
    <location>
        <begin position="313"/>
        <end position="592"/>
    </location>
</feature>
<feature type="compositionally biased region" description="Polar residues" evidence="1">
    <location>
        <begin position="382"/>
        <end position="391"/>
    </location>
</feature>
<evidence type="ECO:0000256" key="1">
    <source>
        <dbReference type="SAM" id="MobiDB-lite"/>
    </source>
</evidence>
<dbReference type="AlphaFoldDB" id="A0A9W8YAP0"/>
<feature type="compositionally biased region" description="Basic and acidic residues" evidence="1">
    <location>
        <begin position="754"/>
        <end position="771"/>
    </location>
</feature>
<evidence type="ECO:0000313" key="2">
    <source>
        <dbReference type="EMBL" id="KAJ4372305.1"/>
    </source>
</evidence>
<accession>A0A9W8YAP0</accession>
<reference evidence="2" key="1">
    <citation type="submission" date="2022-10" db="EMBL/GenBank/DDBJ databases">
        <title>Tapping the CABI collections for fungal endophytes: first genome assemblies for Collariella, Neodidymelliopsis, Ascochyta clinopodiicola, Didymella pomorum, Didymosphaeria variabile, Neocosmospora piperis and Neocucurbitaria cava.</title>
        <authorList>
            <person name="Hill R."/>
        </authorList>
    </citation>
    <scope>NUCLEOTIDE SEQUENCE</scope>
    <source>
        <strain evidence="2">IMI 356814</strain>
    </source>
</reference>
<feature type="compositionally biased region" description="Basic and acidic residues" evidence="1">
    <location>
        <begin position="991"/>
        <end position="1001"/>
    </location>
</feature>
<dbReference type="Proteomes" id="UP001140560">
    <property type="component" value="Unassembled WGS sequence"/>
</dbReference>
<feature type="compositionally biased region" description="Polar residues" evidence="1">
    <location>
        <begin position="515"/>
        <end position="535"/>
    </location>
</feature>
<sequence length="1120" mass="125174">MPSLKDLTCSIELSDYQQALQEFGTIYKDGIVETFVAVPSRPQTFSVHLTSNKFIAPGLSMYVFIDGVYQCNRNRQDLKLRKPVDSRSLVDFKVRQKEEKQKDGSMVAREWTFAKLRTASADDAPDRCSPNILDNIGCIEIVVLRCAGPRTAHTASPMNLDGAGDVPDHHFGLDGQPRTPDGRSAYDDRTLPIEAFNNSYRPPPPVPFYRSPYVESIRSYEDRASRSHRHDQTTRATSPLASVYRHLRPHSQYSEPINLGTRPPYLGYQYGSGPLPPENEPFHARPLSSAPKAASGMDAEWLDSLLTKAVKKGVEESRRNAGPPQPLASLDRHTQHREVTRQPPGAWPVSPYGHVAQFPTHPESSGQPMYNPDATPGVAWGQPTTNWSHDQVGNRKETDATWNEEPVWEKESNAGGWHSLEETPDDSWDTDETWTTKKPKDRGRRSGRSRSRGPTARSSFSSRSESPVTIRIHERRRSNTERSRRTRSKPRSRRSKYRDSSTSSSGNNDGWTRIEITSGSVASFGSSEDTVQPSHSRSHVYVPRSKDRRSRHSKSGHGHDERKSSQHTSRVPEWQPTEMSFRAPPSVATRLTPTVMNAPVSLLPASGRSKRGSVYNEPAISVAQPPTWRGAVPEKLRKNSYATSYKAPAPYAATLHDFAPTAVGEAHQGGRSTSLSSWGSGKKSGSMKELWGDSAEQKTGWDDVGDSAWEKKSTSKEDESGWQAMDDNQNSGWNTAADVEVVQASGWDTNNSGRGEENTFLEEKTEGKAEADTAWNTNQDNGNTTKDAGAPWINIGDTWNNQGNAEDTWNNQGNVQDSWNNQDNTNKNPDVPPWNTDPPPDKPAKPLSTSKRHTTKSLSKYRQLRSPPASDLAPKPHWQFPPPPPSRPNRFPITQDDGDDRGSKAAYIAPKEPLYKISKEVASEKGIEHQVRAGKGMQYGHVVGRPEYLDRLDRPYAVFRFKYRSRSVLKAMFGDLVPDRGHLTTAIHKEGDKQHGKEHMHQHTHKHHEPKHHESKHYESKHHEPKHHEHSKESKERRQSDAATEVVARDLTENWVKQQSRETSEKGGKDENPKKKSKKQESSKKGSVQKAEKGGNEFDAAWGEAGAVGGEGEGEWPDAN</sequence>
<feature type="region of interest" description="Disordered" evidence="1">
    <location>
        <begin position="272"/>
        <end position="291"/>
    </location>
</feature>
<keyword evidence="3" id="KW-1185">Reference proteome</keyword>
<feature type="compositionally biased region" description="Basic residues" evidence="1">
    <location>
        <begin position="437"/>
        <end position="451"/>
    </location>
</feature>
<feature type="compositionally biased region" description="Basic residues" evidence="1">
    <location>
        <begin position="546"/>
        <end position="556"/>
    </location>
</feature>
<feature type="compositionally biased region" description="Basic and acidic residues" evidence="1">
    <location>
        <begin position="1016"/>
        <end position="1040"/>
    </location>
</feature>
<feature type="region of interest" description="Disordered" evidence="1">
    <location>
        <begin position="664"/>
        <end position="904"/>
    </location>
</feature>
<dbReference type="OrthoDB" id="5423516at2759"/>
<dbReference type="EMBL" id="JAPEUY010000006">
    <property type="protein sequence ID" value="KAJ4372305.1"/>
    <property type="molecule type" value="Genomic_DNA"/>
</dbReference>
<name>A0A9W8YAP0_9PLEO</name>
<evidence type="ECO:0000313" key="3">
    <source>
        <dbReference type="Proteomes" id="UP001140560"/>
    </source>
</evidence>
<protein>
    <submittedName>
        <fullName evidence="2">Uncharacterized protein</fullName>
    </submittedName>
</protein>
<feature type="region of interest" description="Disordered" evidence="1">
    <location>
        <begin position="991"/>
        <end position="1120"/>
    </location>
</feature>
<feature type="compositionally biased region" description="Basic and acidic residues" evidence="1">
    <location>
        <begin position="1059"/>
        <end position="1096"/>
    </location>
</feature>
<gene>
    <name evidence="2" type="ORF">N0V83_004079</name>
</gene>
<feature type="compositionally biased region" description="Basic and acidic residues" evidence="1">
    <location>
        <begin position="708"/>
        <end position="719"/>
    </location>
</feature>
<feature type="compositionally biased region" description="Basic and acidic residues" evidence="1">
    <location>
        <begin position="330"/>
        <end position="340"/>
    </location>
</feature>
<feature type="compositionally biased region" description="Basic residues" evidence="1">
    <location>
        <begin position="1002"/>
        <end position="1015"/>
    </location>
</feature>
<feature type="compositionally biased region" description="Polar residues" evidence="1">
    <location>
        <begin position="797"/>
        <end position="828"/>
    </location>
</feature>
<feature type="compositionally biased region" description="Low complexity" evidence="1">
    <location>
        <begin position="669"/>
        <end position="688"/>
    </location>
</feature>